<protein>
    <submittedName>
        <fullName evidence="1">Uncharacterized protein</fullName>
    </submittedName>
</protein>
<evidence type="ECO:0000313" key="2">
    <source>
        <dbReference type="Proteomes" id="UP000177745"/>
    </source>
</evidence>
<organism evidence="1 2">
    <name type="scientific">Candidatus Yanofskybacteria bacterium RIFCSPLOWO2_12_FULL_43_11b</name>
    <dbReference type="NCBI Taxonomy" id="1802710"/>
    <lineage>
        <taxon>Bacteria</taxon>
        <taxon>Candidatus Yanofskyibacteriota</taxon>
    </lineage>
</organism>
<accession>A0A1F8H6L9</accession>
<name>A0A1F8H6L9_9BACT</name>
<sequence length="197" mass="22625">MTEAAVREVFFKNYSGRDLNEALRVSMEEIMLGIIKEDVGQPESLPEIVETIVLAKSRITLFGRMTAGTNFSVPVSYLVYFDTIRKAMIDVVRYTRDNLEIMSPWFREHFTKEDLKSIASSMASSIEKAAERPANVRAFRSGELRLYDEFFNSALIGIVGVERFKKYAQEYNKHVNILNRCQIECQPFENNIGTKES</sequence>
<comment type="caution">
    <text evidence="1">The sequence shown here is derived from an EMBL/GenBank/DDBJ whole genome shotgun (WGS) entry which is preliminary data.</text>
</comment>
<dbReference type="Proteomes" id="UP000177745">
    <property type="component" value="Unassembled WGS sequence"/>
</dbReference>
<dbReference type="AlphaFoldDB" id="A0A1F8H6L9"/>
<proteinExistence type="predicted"/>
<reference evidence="1 2" key="1">
    <citation type="journal article" date="2016" name="Nat. Commun.">
        <title>Thousands of microbial genomes shed light on interconnected biogeochemical processes in an aquifer system.</title>
        <authorList>
            <person name="Anantharaman K."/>
            <person name="Brown C.T."/>
            <person name="Hug L.A."/>
            <person name="Sharon I."/>
            <person name="Castelle C.J."/>
            <person name="Probst A.J."/>
            <person name="Thomas B.C."/>
            <person name="Singh A."/>
            <person name="Wilkins M.J."/>
            <person name="Karaoz U."/>
            <person name="Brodie E.L."/>
            <person name="Williams K.H."/>
            <person name="Hubbard S.S."/>
            <person name="Banfield J.F."/>
        </authorList>
    </citation>
    <scope>NUCLEOTIDE SEQUENCE [LARGE SCALE GENOMIC DNA]</scope>
</reference>
<dbReference type="EMBL" id="MGKY01000022">
    <property type="protein sequence ID" value="OGN33227.1"/>
    <property type="molecule type" value="Genomic_DNA"/>
</dbReference>
<evidence type="ECO:0000313" key="1">
    <source>
        <dbReference type="EMBL" id="OGN33227.1"/>
    </source>
</evidence>
<gene>
    <name evidence="1" type="ORF">A3G51_02165</name>
</gene>